<comment type="catalytic activity">
    <reaction evidence="1">
        <text>S-ubiquitinyl-[E2 ubiquitin-conjugating enzyme]-L-cysteine + [acceptor protein]-L-lysine = [E2 ubiquitin-conjugating enzyme]-L-cysteine + N(6)-ubiquitinyl-[acceptor protein]-L-lysine.</text>
        <dbReference type="EC" id="2.3.2.27"/>
    </reaction>
</comment>
<dbReference type="EC" id="2.3.2.27" evidence="4"/>
<keyword evidence="9" id="KW-0833">Ubl conjugation pathway</keyword>
<proteinExistence type="inferred from homology"/>
<dbReference type="PANTHER" id="PTHR46913:SF1">
    <property type="entry name" value="RING-H2 FINGER PROTEIN ATL16"/>
    <property type="match status" value="1"/>
</dbReference>
<dbReference type="PROSITE" id="PS50089">
    <property type="entry name" value="ZF_RING_2"/>
    <property type="match status" value="1"/>
</dbReference>
<dbReference type="GO" id="GO:0008270">
    <property type="term" value="F:zinc ion binding"/>
    <property type="evidence" value="ECO:0007669"/>
    <property type="project" value="UniProtKB-KW"/>
</dbReference>
<keyword evidence="8 14" id="KW-0863">Zinc-finger</keyword>
<evidence type="ECO:0000256" key="5">
    <source>
        <dbReference type="ARBA" id="ARBA00022679"/>
    </source>
</evidence>
<accession>A0A7J6EKR4</accession>
<keyword evidence="11 15" id="KW-1133">Transmembrane helix</keyword>
<dbReference type="InterPro" id="IPR013083">
    <property type="entry name" value="Znf_RING/FYVE/PHD"/>
</dbReference>
<evidence type="ECO:0000256" key="2">
    <source>
        <dbReference type="ARBA" id="ARBA00004167"/>
    </source>
</evidence>
<evidence type="ECO:0000256" key="10">
    <source>
        <dbReference type="ARBA" id="ARBA00022833"/>
    </source>
</evidence>
<keyword evidence="12 15" id="KW-0472">Membrane</keyword>
<dbReference type="Proteomes" id="UP000525078">
    <property type="component" value="Unassembled WGS sequence"/>
</dbReference>
<feature type="transmembrane region" description="Helical" evidence="15">
    <location>
        <begin position="52"/>
        <end position="74"/>
    </location>
</feature>
<name>A0A7J6EKR4_CANSA</name>
<dbReference type="PANTHER" id="PTHR46913">
    <property type="entry name" value="RING-H2 FINGER PROTEIN ATL16"/>
    <property type="match status" value="1"/>
</dbReference>
<organism evidence="17 18">
    <name type="scientific">Cannabis sativa</name>
    <name type="common">Hemp</name>
    <name type="synonym">Marijuana</name>
    <dbReference type="NCBI Taxonomy" id="3483"/>
    <lineage>
        <taxon>Eukaryota</taxon>
        <taxon>Viridiplantae</taxon>
        <taxon>Streptophyta</taxon>
        <taxon>Embryophyta</taxon>
        <taxon>Tracheophyta</taxon>
        <taxon>Spermatophyta</taxon>
        <taxon>Magnoliopsida</taxon>
        <taxon>eudicotyledons</taxon>
        <taxon>Gunneridae</taxon>
        <taxon>Pentapetalae</taxon>
        <taxon>rosids</taxon>
        <taxon>fabids</taxon>
        <taxon>Rosales</taxon>
        <taxon>Cannabaceae</taxon>
        <taxon>Cannabis</taxon>
    </lineage>
</organism>
<dbReference type="InterPro" id="IPR044600">
    <property type="entry name" value="ATL1/ATL16-like"/>
</dbReference>
<dbReference type="AlphaFoldDB" id="A0A7J6EKR4"/>
<dbReference type="GO" id="GO:0061630">
    <property type="term" value="F:ubiquitin protein ligase activity"/>
    <property type="evidence" value="ECO:0007669"/>
    <property type="project" value="UniProtKB-EC"/>
</dbReference>
<evidence type="ECO:0000256" key="12">
    <source>
        <dbReference type="ARBA" id="ARBA00023136"/>
    </source>
</evidence>
<dbReference type="SMART" id="SM00184">
    <property type="entry name" value="RING"/>
    <property type="match status" value="1"/>
</dbReference>
<dbReference type="SUPFAM" id="SSF57850">
    <property type="entry name" value="RING/U-box"/>
    <property type="match status" value="1"/>
</dbReference>
<evidence type="ECO:0000259" key="16">
    <source>
        <dbReference type="PROSITE" id="PS50089"/>
    </source>
</evidence>
<dbReference type="Pfam" id="PF13639">
    <property type="entry name" value="zf-RING_2"/>
    <property type="match status" value="1"/>
</dbReference>
<evidence type="ECO:0000313" key="18">
    <source>
        <dbReference type="Proteomes" id="UP000525078"/>
    </source>
</evidence>
<comment type="caution">
    <text evidence="17">The sequence shown here is derived from an EMBL/GenBank/DDBJ whole genome shotgun (WGS) entry which is preliminary data.</text>
</comment>
<evidence type="ECO:0000256" key="8">
    <source>
        <dbReference type="ARBA" id="ARBA00022771"/>
    </source>
</evidence>
<evidence type="ECO:0000256" key="9">
    <source>
        <dbReference type="ARBA" id="ARBA00022786"/>
    </source>
</evidence>
<evidence type="ECO:0000256" key="15">
    <source>
        <dbReference type="SAM" id="Phobius"/>
    </source>
</evidence>
<keyword evidence="6 15" id="KW-0812">Transmembrane</keyword>
<dbReference type="EMBL" id="JAATIP010000227">
    <property type="protein sequence ID" value="KAF4358320.1"/>
    <property type="molecule type" value="Genomic_DNA"/>
</dbReference>
<keyword evidence="5" id="KW-0808">Transferase</keyword>
<comment type="pathway">
    <text evidence="3">Protein modification; protein ubiquitination.</text>
</comment>
<dbReference type="Gene3D" id="3.30.40.10">
    <property type="entry name" value="Zinc/RING finger domain, C3HC4 (zinc finger)"/>
    <property type="match status" value="1"/>
</dbReference>
<evidence type="ECO:0000256" key="7">
    <source>
        <dbReference type="ARBA" id="ARBA00022723"/>
    </source>
</evidence>
<comment type="subcellular location">
    <subcellularLocation>
        <location evidence="2">Membrane</location>
        <topology evidence="2">Single-pass membrane protein</topology>
    </subcellularLocation>
</comment>
<evidence type="ECO:0000256" key="14">
    <source>
        <dbReference type="PROSITE-ProRule" id="PRU00175"/>
    </source>
</evidence>
<evidence type="ECO:0000256" key="3">
    <source>
        <dbReference type="ARBA" id="ARBA00004906"/>
    </source>
</evidence>
<sequence length="263" mass="30495">MTTNSNLWWLYKWEKQMVFITFVHLLLLPAVLSYSTTEVQPPESKRGSDNGIIFLIEIGILGMIFMGLIICTIYNSLKRGIGKKELDKHFPTINYSDVRIIIGINETDETHNCGVCMSRLLDHEKMRIFIPKCDHVFHADCIDNWLKNHRTCPLCRVDFLDGPDNAQHRRRRPPDEIEMQSQSHVIVDIVDELQEEQLVTPVMTSTGGGFLSRITSPFLRSRSTTHVSRDPEINAQRSILNLTDQAREDLQRRRRRQLERPAN</sequence>
<evidence type="ECO:0000256" key="13">
    <source>
        <dbReference type="ARBA" id="ARBA00024209"/>
    </source>
</evidence>
<reference evidence="17 18" key="1">
    <citation type="journal article" date="2020" name="bioRxiv">
        <title>Sequence and annotation of 42 cannabis genomes reveals extensive copy number variation in cannabinoid synthesis and pathogen resistance genes.</title>
        <authorList>
            <person name="Mckernan K.J."/>
            <person name="Helbert Y."/>
            <person name="Kane L.T."/>
            <person name="Ebling H."/>
            <person name="Zhang L."/>
            <person name="Liu B."/>
            <person name="Eaton Z."/>
            <person name="Mclaughlin S."/>
            <person name="Kingan S."/>
            <person name="Baybayan P."/>
            <person name="Concepcion G."/>
            <person name="Jordan M."/>
            <person name="Riva A."/>
            <person name="Barbazuk W."/>
            <person name="Harkins T."/>
        </authorList>
    </citation>
    <scope>NUCLEOTIDE SEQUENCE [LARGE SCALE GENOMIC DNA]</scope>
    <source>
        <strain evidence="18">cv. Jamaican Lion 4</strain>
        <tissue evidence="17">Leaf</tissue>
    </source>
</reference>
<evidence type="ECO:0000256" key="11">
    <source>
        <dbReference type="ARBA" id="ARBA00022989"/>
    </source>
</evidence>
<keyword evidence="10" id="KW-0862">Zinc</keyword>
<comment type="similarity">
    <text evidence="13">Belongs to the RING-type zinc finger family. ATL subfamily.</text>
</comment>
<feature type="domain" description="RING-type" evidence="16">
    <location>
        <begin position="113"/>
        <end position="156"/>
    </location>
</feature>
<evidence type="ECO:0000313" key="17">
    <source>
        <dbReference type="EMBL" id="KAF4358320.1"/>
    </source>
</evidence>
<evidence type="ECO:0000256" key="6">
    <source>
        <dbReference type="ARBA" id="ARBA00022692"/>
    </source>
</evidence>
<gene>
    <name evidence="17" type="ORF">F8388_014590</name>
</gene>
<protein>
    <recommendedName>
        <fullName evidence="4">RING-type E3 ubiquitin transferase</fullName>
        <ecNumber evidence="4">2.3.2.27</ecNumber>
    </recommendedName>
</protein>
<evidence type="ECO:0000256" key="4">
    <source>
        <dbReference type="ARBA" id="ARBA00012483"/>
    </source>
</evidence>
<dbReference type="GO" id="GO:0016020">
    <property type="term" value="C:membrane"/>
    <property type="evidence" value="ECO:0007669"/>
    <property type="project" value="UniProtKB-SubCell"/>
</dbReference>
<dbReference type="InterPro" id="IPR001841">
    <property type="entry name" value="Znf_RING"/>
</dbReference>
<dbReference type="GO" id="GO:0016567">
    <property type="term" value="P:protein ubiquitination"/>
    <property type="evidence" value="ECO:0007669"/>
    <property type="project" value="InterPro"/>
</dbReference>
<keyword evidence="7" id="KW-0479">Metal-binding</keyword>
<evidence type="ECO:0000256" key="1">
    <source>
        <dbReference type="ARBA" id="ARBA00000900"/>
    </source>
</evidence>